<dbReference type="PANTHER" id="PTHR10174:SF130">
    <property type="entry name" value="ALPHA-TOCOPHEROL TRANSFER PROTEIN-LIKE"/>
    <property type="match status" value="1"/>
</dbReference>
<proteinExistence type="predicted"/>
<dbReference type="Gene3D" id="1.10.8.20">
    <property type="entry name" value="N-terminal domain of phosphatidylinositol transfer protein sec14p"/>
    <property type="match status" value="1"/>
</dbReference>
<accession>A0ABP1R102</accession>
<sequence>MEITANERELLAEMRKSIQEFLDDGEGSPKVREYLASVVEDDSLLLIYLKGRKYRVKNAWETLKRNAEVRFNDYPEVFPEYPPEILYSLQKKGVGGILKARDEFGRRVICVNSAEVNPDEVSIEQVTAISTHSADRLLMDEDAMTNGVVYVQNNDGIGWKHIKHYTLPVMLRALNIFWVKY</sequence>
<dbReference type="SMART" id="SM01100">
    <property type="entry name" value="CRAL_TRIO_N"/>
    <property type="match status" value="1"/>
</dbReference>
<dbReference type="SUPFAM" id="SSF46938">
    <property type="entry name" value="CRAL/TRIO N-terminal domain"/>
    <property type="match status" value="1"/>
</dbReference>
<evidence type="ECO:0000259" key="1">
    <source>
        <dbReference type="SMART" id="SM01100"/>
    </source>
</evidence>
<dbReference type="Gene3D" id="1.20.5.1200">
    <property type="entry name" value="Alpha-tocopherol transfer"/>
    <property type="match status" value="1"/>
</dbReference>
<dbReference type="Proteomes" id="UP001642540">
    <property type="component" value="Unassembled WGS sequence"/>
</dbReference>
<protein>
    <recommendedName>
        <fullName evidence="1">CRAL/TRIO N-terminal domain-containing protein</fullName>
    </recommendedName>
</protein>
<evidence type="ECO:0000313" key="3">
    <source>
        <dbReference type="Proteomes" id="UP001642540"/>
    </source>
</evidence>
<dbReference type="SUPFAM" id="SSF52087">
    <property type="entry name" value="CRAL/TRIO domain"/>
    <property type="match status" value="1"/>
</dbReference>
<reference evidence="2 3" key="1">
    <citation type="submission" date="2024-08" db="EMBL/GenBank/DDBJ databases">
        <authorList>
            <person name="Cucini C."/>
            <person name="Frati F."/>
        </authorList>
    </citation>
    <scope>NUCLEOTIDE SEQUENCE [LARGE SCALE GENOMIC DNA]</scope>
</reference>
<dbReference type="PANTHER" id="PTHR10174">
    <property type="entry name" value="ALPHA-TOCOPHEROL TRANSFER PROTEIN-RELATED"/>
    <property type="match status" value="1"/>
</dbReference>
<dbReference type="InterPro" id="IPR036865">
    <property type="entry name" value="CRAL-TRIO_dom_sf"/>
</dbReference>
<evidence type="ECO:0000313" key="2">
    <source>
        <dbReference type="EMBL" id="CAL8116911.1"/>
    </source>
</evidence>
<dbReference type="InterPro" id="IPR036273">
    <property type="entry name" value="CRAL/TRIO_N_dom_sf"/>
</dbReference>
<organism evidence="2 3">
    <name type="scientific">Orchesella dallaii</name>
    <dbReference type="NCBI Taxonomy" id="48710"/>
    <lineage>
        <taxon>Eukaryota</taxon>
        <taxon>Metazoa</taxon>
        <taxon>Ecdysozoa</taxon>
        <taxon>Arthropoda</taxon>
        <taxon>Hexapoda</taxon>
        <taxon>Collembola</taxon>
        <taxon>Entomobryomorpha</taxon>
        <taxon>Entomobryoidea</taxon>
        <taxon>Orchesellidae</taxon>
        <taxon>Orchesellinae</taxon>
        <taxon>Orchesella</taxon>
    </lineage>
</organism>
<dbReference type="EMBL" id="CAXLJM020000053">
    <property type="protein sequence ID" value="CAL8116911.1"/>
    <property type="molecule type" value="Genomic_DNA"/>
</dbReference>
<gene>
    <name evidence="2" type="ORF">ODALV1_LOCUS17443</name>
</gene>
<name>A0ABP1R102_9HEXA</name>
<dbReference type="Gene3D" id="3.40.525.10">
    <property type="entry name" value="CRAL-TRIO lipid binding domain"/>
    <property type="match status" value="1"/>
</dbReference>
<keyword evidence="3" id="KW-1185">Reference proteome</keyword>
<comment type="caution">
    <text evidence="2">The sequence shown here is derived from an EMBL/GenBank/DDBJ whole genome shotgun (WGS) entry which is preliminary data.</text>
</comment>
<feature type="domain" description="CRAL/TRIO N-terminal" evidence="1">
    <location>
        <begin position="41"/>
        <end position="66"/>
    </location>
</feature>
<dbReference type="InterPro" id="IPR011074">
    <property type="entry name" value="CRAL/TRIO_N_dom"/>
</dbReference>